<evidence type="ECO:0000259" key="4">
    <source>
        <dbReference type="Pfam" id="PF00326"/>
    </source>
</evidence>
<dbReference type="AlphaFoldDB" id="A0A0W1R9N7"/>
<name>A0A0W1R9N7_9EURY</name>
<dbReference type="InterPro" id="IPR029058">
    <property type="entry name" value="AB_hydrolase_fold"/>
</dbReference>
<proteinExistence type="predicted"/>
<dbReference type="Pfam" id="PF07676">
    <property type="entry name" value="PD40"/>
    <property type="match status" value="1"/>
</dbReference>
<comment type="caution">
    <text evidence="5">The sequence shown here is derived from an EMBL/GenBank/DDBJ whole genome shotgun (WGS) entry which is preliminary data.</text>
</comment>
<gene>
    <name evidence="5" type="ORF">AUR64_10755</name>
</gene>
<evidence type="ECO:0000256" key="3">
    <source>
        <dbReference type="SAM" id="MobiDB-lite"/>
    </source>
</evidence>
<feature type="compositionally biased region" description="Basic and acidic residues" evidence="3">
    <location>
        <begin position="74"/>
        <end position="93"/>
    </location>
</feature>
<dbReference type="RefSeq" id="WP_058581426.1">
    <property type="nucleotide sequence ID" value="NZ_LOPU01000018.1"/>
</dbReference>
<keyword evidence="2" id="KW-0720">Serine protease</keyword>
<dbReference type="InterPro" id="IPR011659">
    <property type="entry name" value="WD40"/>
</dbReference>
<accession>A0A0W1R9N7</accession>
<dbReference type="GO" id="GO:0004252">
    <property type="term" value="F:serine-type endopeptidase activity"/>
    <property type="evidence" value="ECO:0007669"/>
    <property type="project" value="TreeGrafter"/>
</dbReference>
<evidence type="ECO:0000256" key="1">
    <source>
        <dbReference type="ARBA" id="ARBA00022801"/>
    </source>
</evidence>
<keyword evidence="6" id="KW-1185">Reference proteome</keyword>
<evidence type="ECO:0000256" key="2">
    <source>
        <dbReference type="ARBA" id="ARBA00022825"/>
    </source>
</evidence>
<dbReference type="InterPro" id="IPR011042">
    <property type="entry name" value="6-blade_b-propeller_TolB-like"/>
</dbReference>
<evidence type="ECO:0000313" key="6">
    <source>
        <dbReference type="Proteomes" id="UP000054387"/>
    </source>
</evidence>
<dbReference type="OrthoDB" id="25019at2157"/>
<organism evidence="5 6">
    <name type="scientific">Haloprofundus marisrubri</name>
    <dbReference type="NCBI Taxonomy" id="1514971"/>
    <lineage>
        <taxon>Archaea</taxon>
        <taxon>Methanobacteriati</taxon>
        <taxon>Methanobacteriota</taxon>
        <taxon>Stenosarchaea group</taxon>
        <taxon>Halobacteria</taxon>
        <taxon>Halobacteriales</taxon>
        <taxon>Haloferacaceae</taxon>
        <taxon>Haloprofundus</taxon>
    </lineage>
</organism>
<feature type="region of interest" description="Disordered" evidence="3">
    <location>
        <begin position="55"/>
        <end position="128"/>
    </location>
</feature>
<feature type="domain" description="Peptidase S9 prolyl oligopeptidase catalytic" evidence="4">
    <location>
        <begin position="487"/>
        <end position="690"/>
    </location>
</feature>
<keyword evidence="1" id="KW-0378">Hydrolase</keyword>
<keyword evidence="5" id="KW-0031">Aminopeptidase</keyword>
<dbReference type="SUPFAM" id="SSF53474">
    <property type="entry name" value="alpha/beta-Hydrolases"/>
    <property type="match status" value="1"/>
</dbReference>
<dbReference type="STRING" id="1514971.AUR64_10755"/>
<dbReference type="Gene3D" id="3.40.50.1820">
    <property type="entry name" value="alpha/beta hydrolase"/>
    <property type="match status" value="1"/>
</dbReference>
<feature type="compositionally biased region" description="Acidic residues" evidence="3">
    <location>
        <begin position="100"/>
        <end position="111"/>
    </location>
</feature>
<dbReference type="Gene3D" id="2.120.10.30">
    <property type="entry name" value="TolB, C-terminal domain"/>
    <property type="match status" value="3"/>
</dbReference>
<protein>
    <submittedName>
        <fullName evidence="5">Dipeptidyl aminopeptidase</fullName>
    </submittedName>
</protein>
<dbReference type="PANTHER" id="PTHR42776:SF27">
    <property type="entry name" value="DIPEPTIDYL PEPTIDASE FAMILY MEMBER 6"/>
    <property type="match status" value="1"/>
</dbReference>
<evidence type="ECO:0000313" key="5">
    <source>
        <dbReference type="EMBL" id="KTG10071.1"/>
    </source>
</evidence>
<sequence length="695" mass="76938">MSEPIPLESFYEFTQISTAFDVSPDGERVAFVTAESDQSEEKRLTSLFVALTDGSREPHRLTRIPGGSQPKWGPDGEKLAFVAAREEDTERRVGWQQRDGEEDGDDEDEESEAGKSGENGGNDGPKSQVWLFDLSLGGDARQVTEFDEGVREFDWSPDGSRLVVAARDPTEEEQEYLDERRDGGPIETERLQHKADGVGYLDSVTTYLFVVDVESGDSERLDDAFGGGAFEPLSGMNPAWGPTDEIAFTSCRTDRPDDTMVRDVYTIDPDGANLEQWTDSDLSINSPTWSPDGESIAFVGSDPENWYVPSQLFVHDGDEYESLTADFDRTLGRGASPQWADDETLYVLVGDEGKTRPVRVGVDRTVDRVFEAQGDDRAVKGFDVGGNTAGMLLSHPSDGQDLFAVDVADLGAEVETEAESLTRLSGVNREFTEEYEMPQVRRVTYDSDGWEVEGVVYAPPGFDFESPEEHPLVVAIHGGPISYDEPEFRFAHSAFTSRGYVVFRPNYRGGSSYGRQFAETLRGRWGTVEVEDIAAGIEEMVDRGYADPDRVFGHGFSYGGIAQGFLVTQTDLLTAAAPEHGLYDLRSAYGTDDSHIWTETEYGVPWEAGEELDASSSILDIGNLSTPLLVMAGEEDWRCPPSQSEQLYVSAKKQGVDAKFVLYPGEHHNVGDPDRAIHRLEQILEWYERHDPATE</sequence>
<dbReference type="EMBL" id="LOPU01000018">
    <property type="protein sequence ID" value="KTG10071.1"/>
    <property type="molecule type" value="Genomic_DNA"/>
</dbReference>
<dbReference type="PANTHER" id="PTHR42776">
    <property type="entry name" value="SERINE PEPTIDASE S9 FAMILY MEMBER"/>
    <property type="match status" value="1"/>
</dbReference>
<dbReference type="Proteomes" id="UP000054387">
    <property type="component" value="Unassembled WGS sequence"/>
</dbReference>
<reference evidence="5 6" key="1">
    <citation type="submission" date="2015-12" db="EMBL/GenBank/DDBJ databases">
        <title>Haloprofundus marisrubri gen. nov., sp. nov., an extremely halophilic archaeon isolated from the Discovery deep brine-seawater interface in the Red Sea.</title>
        <authorList>
            <person name="Zhang G."/>
            <person name="Stingl U."/>
            <person name="Rashid M."/>
        </authorList>
    </citation>
    <scope>NUCLEOTIDE SEQUENCE [LARGE SCALE GENOMIC DNA]</scope>
    <source>
        <strain evidence="5 6">SB9</strain>
    </source>
</reference>
<dbReference type="Pfam" id="PF00326">
    <property type="entry name" value="Peptidase_S9"/>
    <property type="match status" value="1"/>
</dbReference>
<keyword evidence="5" id="KW-0645">Protease</keyword>
<dbReference type="GO" id="GO:0006508">
    <property type="term" value="P:proteolysis"/>
    <property type="evidence" value="ECO:0007669"/>
    <property type="project" value="InterPro"/>
</dbReference>
<dbReference type="GO" id="GO:0004177">
    <property type="term" value="F:aminopeptidase activity"/>
    <property type="evidence" value="ECO:0007669"/>
    <property type="project" value="UniProtKB-KW"/>
</dbReference>
<dbReference type="InterPro" id="IPR001375">
    <property type="entry name" value="Peptidase_S9_cat"/>
</dbReference>
<dbReference type="SUPFAM" id="SSF82171">
    <property type="entry name" value="DPP6 N-terminal domain-like"/>
    <property type="match status" value="1"/>
</dbReference>